<reference evidence="1" key="1">
    <citation type="submission" date="2022-06" db="EMBL/GenBank/DDBJ databases">
        <title>Complete genome sequences of two strains of the flax pathogen Septoria linicola.</title>
        <authorList>
            <person name="Lapalu N."/>
            <person name="Simon A."/>
            <person name="Demenou B."/>
            <person name="Paumier D."/>
            <person name="Guillot M.-P."/>
            <person name="Gout L."/>
            <person name="Valade R."/>
        </authorList>
    </citation>
    <scope>NUCLEOTIDE SEQUENCE</scope>
    <source>
        <strain evidence="1">SE15195</strain>
    </source>
</reference>
<organism evidence="1 2">
    <name type="scientific">Septoria linicola</name>
    <dbReference type="NCBI Taxonomy" id="215465"/>
    <lineage>
        <taxon>Eukaryota</taxon>
        <taxon>Fungi</taxon>
        <taxon>Dikarya</taxon>
        <taxon>Ascomycota</taxon>
        <taxon>Pezizomycotina</taxon>
        <taxon>Dothideomycetes</taxon>
        <taxon>Dothideomycetidae</taxon>
        <taxon>Mycosphaerellales</taxon>
        <taxon>Mycosphaerellaceae</taxon>
        <taxon>Septoria</taxon>
    </lineage>
</organism>
<protein>
    <submittedName>
        <fullName evidence="1">Uncharacterized protein</fullName>
    </submittedName>
</protein>
<dbReference type="Proteomes" id="UP001056384">
    <property type="component" value="Chromosome 12"/>
</dbReference>
<evidence type="ECO:0000313" key="1">
    <source>
        <dbReference type="EMBL" id="USW59529.1"/>
    </source>
</evidence>
<dbReference type="AlphaFoldDB" id="A0A9Q9B208"/>
<sequence length="88" mass="10039">MEDHGSRFLNLEMTFGNGFCLVLKTGIAKDFFEKQLQKKPCADRSYVIHHITFGTDIPQLAKDYADLRDSLVHFESRKVAGLHSLVQL</sequence>
<proteinExistence type="predicted"/>
<name>A0A9Q9B208_9PEZI</name>
<evidence type="ECO:0000313" key="2">
    <source>
        <dbReference type="Proteomes" id="UP001056384"/>
    </source>
</evidence>
<keyword evidence="2" id="KW-1185">Reference proteome</keyword>
<dbReference type="OrthoDB" id="3645190at2759"/>
<accession>A0A9Q9B208</accession>
<gene>
    <name evidence="1" type="ORF">Slin15195_G128480</name>
</gene>
<dbReference type="EMBL" id="CP099429">
    <property type="protein sequence ID" value="USW59529.1"/>
    <property type="molecule type" value="Genomic_DNA"/>
</dbReference>